<proteinExistence type="predicted"/>
<gene>
    <name evidence="2" type="ORF">LDAN0321_LOCUS20744</name>
</gene>
<evidence type="ECO:0000256" key="1">
    <source>
        <dbReference type="SAM" id="Phobius"/>
    </source>
</evidence>
<sequence length="201" mass="21522">MFNYAIVTAVPSWLYEKAPDVKAESAVGQSCLISSIMYVIVGSFGALSIPNVPPNVLSVLSSGNMGPVASIFASMFTFFIVGLGIPLFSVLIRLNLVGSGFCSERVGQHLTTTLPWAISWILYQGEFVQILMSWGGILMSLIVFVAPLYLACNVTFSSDVSKDALDPSIVDQKATRMEQVELILLSAVSAVVISVALFCQG</sequence>
<dbReference type="EMBL" id="HBGY01033131">
    <property type="protein sequence ID" value="CAD9613324.1"/>
    <property type="molecule type" value="Transcribed_RNA"/>
</dbReference>
<name>A0A7S2LQG8_9STRA</name>
<feature type="transmembrane region" description="Helical" evidence="1">
    <location>
        <begin position="129"/>
        <end position="152"/>
    </location>
</feature>
<dbReference type="AlphaFoldDB" id="A0A7S2LQG8"/>
<keyword evidence="1" id="KW-1133">Transmembrane helix</keyword>
<feature type="transmembrane region" description="Helical" evidence="1">
    <location>
        <begin position="69"/>
        <end position="94"/>
    </location>
</feature>
<protein>
    <recommendedName>
        <fullName evidence="3">Amino acid transporter transmembrane domain-containing protein</fullName>
    </recommendedName>
</protein>
<dbReference type="PANTHER" id="PTHR16189:SF3">
    <property type="entry name" value="AMINO ACID TRANSPORTER TRANSMEMBRANE DOMAIN-CONTAINING PROTEIN"/>
    <property type="match status" value="1"/>
</dbReference>
<accession>A0A7S2LQG8</accession>
<evidence type="ECO:0000313" key="2">
    <source>
        <dbReference type="EMBL" id="CAD9613324.1"/>
    </source>
</evidence>
<feature type="transmembrane region" description="Helical" evidence="1">
    <location>
        <begin position="182"/>
        <end position="198"/>
    </location>
</feature>
<organism evidence="2">
    <name type="scientific">Leptocylindrus danicus</name>
    <dbReference type="NCBI Taxonomy" id="163516"/>
    <lineage>
        <taxon>Eukaryota</taxon>
        <taxon>Sar</taxon>
        <taxon>Stramenopiles</taxon>
        <taxon>Ochrophyta</taxon>
        <taxon>Bacillariophyta</taxon>
        <taxon>Coscinodiscophyceae</taxon>
        <taxon>Chaetocerotophycidae</taxon>
        <taxon>Leptocylindrales</taxon>
        <taxon>Leptocylindraceae</taxon>
        <taxon>Leptocylindrus</taxon>
    </lineage>
</organism>
<keyword evidence="1" id="KW-0472">Membrane</keyword>
<keyword evidence="1" id="KW-0812">Transmembrane</keyword>
<reference evidence="2" key="1">
    <citation type="submission" date="2021-01" db="EMBL/GenBank/DDBJ databases">
        <authorList>
            <person name="Corre E."/>
            <person name="Pelletier E."/>
            <person name="Niang G."/>
            <person name="Scheremetjew M."/>
            <person name="Finn R."/>
            <person name="Kale V."/>
            <person name="Holt S."/>
            <person name="Cochrane G."/>
            <person name="Meng A."/>
            <person name="Brown T."/>
            <person name="Cohen L."/>
        </authorList>
    </citation>
    <scope>NUCLEOTIDE SEQUENCE</scope>
    <source>
        <strain evidence="2">B650</strain>
    </source>
</reference>
<evidence type="ECO:0008006" key="3">
    <source>
        <dbReference type="Google" id="ProtNLM"/>
    </source>
</evidence>
<dbReference type="PANTHER" id="PTHR16189">
    <property type="entry name" value="TRANSMEMBRANE PROTEIN 104-RELATED"/>
    <property type="match status" value="1"/>
</dbReference>
<feature type="transmembrane region" description="Helical" evidence="1">
    <location>
        <begin position="31"/>
        <end position="49"/>
    </location>
</feature>